<protein>
    <recommendedName>
        <fullName evidence="3">DUF6533 domain-containing protein</fullName>
    </recommendedName>
</protein>
<name>A0A9P5YVW8_9AGAR</name>
<keyword evidence="2" id="KW-0472">Membrane</keyword>
<feature type="compositionally biased region" description="Acidic residues" evidence="1">
    <location>
        <begin position="315"/>
        <end position="326"/>
    </location>
</feature>
<feature type="transmembrane region" description="Helical" evidence="2">
    <location>
        <begin position="159"/>
        <end position="180"/>
    </location>
</feature>
<evidence type="ECO:0000256" key="2">
    <source>
        <dbReference type="SAM" id="Phobius"/>
    </source>
</evidence>
<keyword evidence="2" id="KW-0812">Transmembrane</keyword>
<dbReference type="AlphaFoldDB" id="A0A9P5YVW8"/>
<dbReference type="Pfam" id="PF20151">
    <property type="entry name" value="DUF6533"/>
    <property type="match status" value="1"/>
</dbReference>
<accession>A0A9P5YVW8</accession>
<feature type="transmembrane region" description="Helical" evidence="2">
    <location>
        <begin position="116"/>
        <end position="139"/>
    </location>
</feature>
<gene>
    <name evidence="4" type="ORF">BDN70DRAFT_882814</name>
</gene>
<dbReference type="InterPro" id="IPR045340">
    <property type="entry name" value="DUF6533"/>
</dbReference>
<proteinExistence type="predicted"/>
<feature type="region of interest" description="Disordered" evidence="1">
    <location>
        <begin position="262"/>
        <end position="343"/>
    </location>
</feature>
<organism evidence="4 5">
    <name type="scientific">Pholiota conissans</name>
    <dbReference type="NCBI Taxonomy" id="109636"/>
    <lineage>
        <taxon>Eukaryota</taxon>
        <taxon>Fungi</taxon>
        <taxon>Dikarya</taxon>
        <taxon>Basidiomycota</taxon>
        <taxon>Agaricomycotina</taxon>
        <taxon>Agaricomycetes</taxon>
        <taxon>Agaricomycetidae</taxon>
        <taxon>Agaricales</taxon>
        <taxon>Agaricineae</taxon>
        <taxon>Strophariaceae</taxon>
        <taxon>Pholiota</taxon>
    </lineage>
</organism>
<feature type="compositionally biased region" description="Polar residues" evidence="1">
    <location>
        <begin position="276"/>
        <end position="293"/>
    </location>
</feature>
<comment type="caution">
    <text evidence="4">The sequence shown here is derived from an EMBL/GenBank/DDBJ whole genome shotgun (WGS) entry which is preliminary data.</text>
</comment>
<dbReference type="Proteomes" id="UP000807469">
    <property type="component" value="Unassembled WGS sequence"/>
</dbReference>
<keyword evidence="2" id="KW-1133">Transmembrane helix</keyword>
<keyword evidence="5" id="KW-1185">Reference proteome</keyword>
<dbReference type="EMBL" id="MU155306">
    <property type="protein sequence ID" value="KAF9476111.1"/>
    <property type="molecule type" value="Genomic_DNA"/>
</dbReference>
<dbReference type="OrthoDB" id="3341843at2759"/>
<feature type="domain" description="DUF6533" evidence="3">
    <location>
        <begin position="16"/>
        <end position="58"/>
    </location>
</feature>
<feature type="transmembrane region" description="Helical" evidence="2">
    <location>
        <begin position="201"/>
        <end position="219"/>
    </location>
</feature>
<feature type="transmembrane region" description="Helical" evidence="2">
    <location>
        <begin position="231"/>
        <end position="251"/>
    </location>
</feature>
<feature type="transmembrane region" description="Helical" evidence="2">
    <location>
        <begin position="84"/>
        <end position="104"/>
    </location>
</feature>
<sequence length="343" mass="39037">MYLYDQEYIVGSNILTATATILVWEILTTLDDEINYIWKQPWTLGTFLFWANRYLPFFDTFIALRIQFSSNMSTSACFNYYRGITWMMATGLILAEFVIILRTWAIWRHKRAVRIFLCTLSFCVFFPLIATLVVEVHSFGFELPPPDGFGCRLVTSKRLIVVPYCLIALSETAVVILTLARGVDHLSFSSHSSWVARVYGYGLLFYIYLLVITMINIVVPLVSKQSHFKGYLAISQHVFHSIFCSRVIIFIQRQRWTRRSAATSRCDDEDGGDSGLYTTHNAPLTNQASNATESAGDGQFVRHSSRDRKGRSEGAEGEDGGDEDIELTAYRTNGSTHTKDWTQ</sequence>
<evidence type="ECO:0000313" key="5">
    <source>
        <dbReference type="Proteomes" id="UP000807469"/>
    </source>
</evidence>
<reference evidence="4" key="1">
    <citation type="submission" date="2020-11" db="EMBL/GenBank/DDBJ databases">
        <authorList>
            <consortium name="DOE Joint Genome Institute"/>
            <person name="Ahrendt S."/>
            <person name="Riley R."/>
            <person name="Andreopoulos W."/>
            <person name="Labutti K."/>
            <person name="Pangilinan J."/>
            <person name="Ruiz-Duenas F.J."/>
            <person name="Barrasa J.M."/>
            <person name="Sanchez-Garcia M."/>
            <person name="Camarero S."/>
            <person name="Miyauchi S."/>
            <person name="Serrano A."/>
            <person name="Linde D."/>
            <person name="Babiker R."/>
            <person name="Drula E."/>
            <person name="Ayuso-Fernandez I."/>
            <person name="Pacheco R."/>
            <person name="Padilla G."/>
            <person name="Ferreira P."/>
            <person name="Barriuso J."/>
            <person name="Kellner H."/>
            <person name="Castanera R."/>
            <person name="Alfaro M."/>
            <person name="Ramirez L."/>
            <person name="Pisabarro A.G."/>
            <person name="Kuo A."/>
            <person name="Tritt A."/>
            <person name="Lipzen A."/>
            <person name="He G."/>
            <person name="Yan M."/>
            <person name="Ng V."/>
            <person name="Cullen D."/>
            <person name="Martin F."/>
            <person name="Rosso M.-N."/>
            <person name="Henrissat B."/>
            <person name="Hibbett D."/>
            <person name="Martinez A.T."/>
            <person name="Grigoriev I.V."/>
        </authorList>
    </citation>
    <scope>NUCLEOTIDE SEQUENCE</scope>
    <source>
        <strain evidence="4">CIRM-BRFM 674</strain>
    </source>
</reference>
<feature type="transmembrane region" description="Helical" evidence="2">
    <location>
        <begin position="12"/>
        <end position="30"/>
    </location>
</feature>
<evidence type="ECO:0000259" key="3">
    <source>
        <dbReference type="Pfam" id="PF20151"/>
    </source>
</evidence>
<evidence type="ECO:0000256" key="1">
    <source>
        <dbReference type="SAM" id="MobiDB-lite"/>
    </source>
</evidence>
<evidence type="ECO:0000313" key="4">
    <source>
        <dbReference type="EMBL" id="KAF9476111.1"/>
    </source>
</evidence>